<keyword evidence="8 14" id="KW-0863">Zinc-finger</keyword>
<dbReference type="InterPro" id="IPR052788">
    <property type="entry name" value="RING-type_E3_ligase_ATL"/>
</dbReference>
<dbReference type="AlphaFoldDB" id="A0AAV8TCZ4"/>
<keyword evidence="10" id="KW-0862">Zinc</keyword>
<keyword evidence="11 15" id="KW-1133">Transmembrane helix</keyword>
<dbReference type="EMBL" id="JAIWQS010000005">
    <property type="protein sequence ID" value="KAJ8764135.1"/>
    <property type="molecule type" value="Genomic_DNA"/>
</dbReference>
<evidence type="ECO:0000256" key="10">
    <source>
        <dbReference type="ARBA" id="ARBA00022833"/>
    </source>
</evidence>
<dbReference type="CDD" id="cd16461">
    <property type="entry name" value="RING-H2_EL5-like"/>
    <property type="match status" value="1"/>
</dbReference>
<evidence type="ECO:0000256" key="8">
    <source>
        <dbReference type="ARBA" id="ARBA00022771"/>
    </source>
</evidence>
<evidence type="ECO:0000256" key="11">
    <source>
        <dbReference type="ARBA" id="ARBA00022989"/>
    </source>
</evidence>
<keyword evidence="5" id="KW-0808">Transferase</keyword>
<evidence type="ECO:0000256" key="6">
    <source>
        <dbReference type="ARBA" id="ARBA00022692"/>
    </source>
</evidence>
<dbReference type="PROSITE" id="PS50089">
    <property type="entry name" value="ZF_RING_2"/>
    <property type="match status" value="1"/>
</dbReference>
<keyword evidence="18" id="KW-1185">Reference proteome</keyword>
<keyword evidence="7" id="KW-0479">Metal-binding</keyword>
<evidence type="ECO:0000256" key="13">
    <source>
        <dbReference type="ARBA" id="ARBA00024209"/>
    </source>
</evidence>
<evidence type="ECO:0000259" key="16">
    <source>
        <dbReference type="PROSITE" id="PS50089"/>
    </source>
</evidence>
<organism evidence="17 18">
    <name type="scientific">Erythroxylum novogranatense</name>
    <dbReference type="NCBI Taxonomy" id="1862640"/>
    <lineage>
        <taxon>Eukaryota</taxon>
        <taxon>Viridiplantae</taxon>
        <taxon>Streptophyta</taxon>
        <taxon>Embryophyta</taxon>
        <taxon>Tracheophyta</taxon>
        <taxon>Spermatophyta</taxon>
        <taxon>Magnoliopsida</taxon>
        <taxon>eudicotyledons</taxon>
        <taxon>Gunneridae</taxon>
        <taxon>Pentapetalae</taxon>
        <taxon>rosids</taxon>
        <taxon>fabids</taxon>
        <taxon>Malpighiales</taxon>
        <taxon>Erythroxylaceae</taxon>
        <taxon>Erythroxylum</taxon>
    </lineage>
</organism>
<keyword evidence="9" id="KW-0833">Ubl conjugation pathway</keyword>
<evidence type="ECO:0000313" key="18">
    <source>
        <dbReference type="Proteomes" id="UP001159364"/>
    </source>
</evidence>
<evidence type="ECO:0000256" key="14">
    <source>
        <dbReference type="PROSITE-ProRule" id="PRU00175"/>
    </source>
</evidence>
<comment type="subcellular location">
    <subcellularLocation>
        <location evidence="2">Membrane</location>
        <topology evidence="2">Single-pass membrane protein</topology>
    </subcellularLocation>
</comment>
<dbReference type="PANTHER" id="PTHR45798:SF101">
    <property type="entry name" value="RING-H2 FINGER PROTEIN ATL8-RELATED"/>
    <property type="match status" value="1"/>
</dbReference>
<dbReference type="InterPro" id="IPR013083">
    <property type="entry name" value="Znf_RING/FYVE/PHD"/>
</dbReference>
<dbReference type="Proteomes" id="UP001159364">
    <property type="component" value="Linkage Group LG05"/>
</dbReference>
<proteinExistence type="inferred from homology"/>
<evidence type="ECO:0000256" key="9">
    <source>
        <dbReference type="ARBA" id="ARBA00022786"/>
    </source>
</evidence>
<comment type="catalytic activity">
    <reaction evidence="1">
        <text>S-ubiquitinyl-[E2 ubiquitin-conjugating enzyme]-L-cysteine + [acceptor protein]-L-lysine = [E2 ubiquitin-conjugating enzyme]-L-cysteine + N(6)-ubiquitinyl-[acceptor protein]-L-lysine.</text>
        <dbReference type="EC" id="2.3.2.27"/>
    </reaction>
</comment>
<comment type="pathway">
    <text evidence="3">Protein modification; protein ubiquitination.</text>
</comment>
<dbReference type="EC" id="2.3.2.27" evidence="4"/>
<name>A0AAV8TCZ4_9ROSI</name>
<evidence type="ECO:0000256" key="12">
    <source>
        <dbReference type="ARBA" id="ARBA00023136"/>
    </source>
</evidence>
<evidence type="ECO:0000256" key="1">
    <source>
        <dbReference type="ARBA" id="ARBA00000900"/>
    </source>
</evidence>
<dbReference type="GO" id="GO:0008270">
    <property type="term" value="F:zinc ion binding"/>
    <property type="evidence" value="ECO:0007669"/>
    <property type="project" value="UniProtKB-KW"/>
</dbReference>
<dbReference type="PANTHER" id="PTHR45798">
    <property type="entry name" value="RING-H2 FINGER PROTEIN ATL61-RELATED-RELATED"/>
    <property type="match status" value="1"/>
</dbReference>
<accession>A0AAV8TCZ4</accession>
<gene>
    <name evidence="17" type="ORF">K2173_005044</name>
</gene>
<dbReference type="FunFam" id="3.30.40.10:FF:000187">
    <property type="entry name" value="E3 ubiquitin-protein ligase ATL6"/>
    <property type="match status" value="1"/>
</dbReference>
<dbReference type="GO" id="GO:0016020">
    <property type="term" value="C:membrane"/>
    <property type="evidence" value="ECO:0007669"/>
    <property type="project" value="UniProtKB-SubCell"/>
</dbReference>
<evidence type="ECO:0000256" key="15">
    <source>
        <dbReference type="SAM" id="Phobius"/>
    </source>
</evidence>
<dbReference type="GO" id="GO:0061630">
    <property type="term" value="F:ubiquitin protein ligase activity"/>
    <property type="evidence" value="ECO:0007669"/>
    <property type="project" value="UniProtKB-EC"/>
</dbReference>
<evidence type="ECO:0000256" key="3">
    <source>
        <dbReference type="ARBA" id="ARBA00004906"/>
    </source>
</evidence>
<dbReference type="Pfam" id="PF13639">
    <property type="entry name" value="zf-RING_2"/>
    <property type="match status" value="1"/>
</dbReference>
<evidence type="ECO:0000313" key="17">
    <source>
        <dbReference type="EMBL" id="KAJ8764135.1"/>
    </source>
</evidence>
<keyword evidence="6 15" id="KW-0812">Transmembrane</keyword>
<dbReference type="InterPro" id="IPR001841">
    <property type="entry name" value="Znf_RING"/>
</dbReference>
<evidence type="ECO:0000256" key="7">
    <source>
        <dbReference type="ARBA" id="ARBA00022723"/>
    </source>
</evidence>
<dbReference type="SMART" id="SM00184">
    <property type="entry name" value="RING"/>
    <property type="match status" value="1"/>
</dbReference>
<protein>
    <recommendedName>
        <fullName evidence="4">RING-type E3 ubiquitin transferase</fullName>
        <ecNumber evidence="4">2.3.2.27</ecNumber>
    </recommendedName>
</protein>
<dbReference type="Gene3D" id="3.30.40.10">
    <property type="entry name" value="Zinc/RING finger domain, C3HC4 (zinc finger)"/>
    <property type="match status" value="1"/>
</dbReference>
<feature type="domain" description="RING-type" evidence="16">
    <location>
        <begin position="114"/>
        <end position="156"/>
    </location>
</feature>
<comment type="similarity">
    <text evidence="13">Belongs to the RING-type zinc finger family. ATL subfamily.</text>
</comment>
<dbReference type="SUPFAM" id="SSF57850">
    <property type="entry name" value="RING/U-box"/>
    <property type="match status" value="1"/>
</dbReference>
<keyword evidence="12 15" id="KW-0472">Membrane</keyword>
<reference evidence="17 18" key="1">
    <citation type="submission" date="2021-09" db="EMBL/GenBank/DDBJ databases">
        <title>Genomic insights and catalytic innovation underlie evolution of tropane alkaloids biosynthesis.</title>
        <authorList>
            <person name="Wang Y.-J."/>
            <person name="Tian T."/>
            <person name="Huang J.-P."/>
            <person name="Huang S.-X."/>
        </authorList>
    </citation>
    <scope>NUCLEOTIDE SEQUENCE [LARGE SCALE GENOMIC DNA]</scope>
    <source>
        <strain evidence="17">KIB-2018</strain>
        <tissue evidence="17">Leaf</tissue>
    </source>
</reference>
<evidence type="ECO:0000256" key="4">
    <source>
        <dbReference type="ARBA" id="ARBA00012483"/>
    </source>
</evidence>
<evidence type="ECO:0000256" key="2">
    <source>
        <dbReference type="ARBA" id="ARBA00004167"/>
    </source>
</evidence>
<feature type="transmembrane region" description="Helical" evidence="15">
    <location>
        <begin position="36"/>
        <end position="57"/>
    </location>
</feature>
<sequence length="210" mass="23101">MIRFPRLRVLLDSKSSLQNQAAMADPPEAANVESDLVVIMASMLCALICMIGLIAVLRCDRLRTHGNRNSSLQQQHALSNKGLKKKILKSLPKYNYSASVKASDKEANFSWTECAICLSEFVEGEELRVLPQCNHAFHVACVDMWLGSHSSCPSCRQMLVVASNCREFSAGGGSGAALTECERPHTQLNVKEEDSIINHINASYNCSFLP</sequence>
<evidence type="ECO:0000256" key="5">
    <source>
        <dbReference type="ARBA" id="ARBA00022679"/>
    </source>
</evidence>
<comment type="caution">
    <text evidence="17">The sequence shown here is derived from an EMBL/GenBank/DDBJ whole genome shotgun (WGS) entry which is preliminary data.</text>
</comment>